<evidence type="ECO:0000313" key="2">
    <source>
        <dbReference type="EMBL" id="MBB5235816.1"/>
    </source>
</evidence>
<dbReference type="InterPro" id="IPR004942">
    <property type="entry name" value="Roadblock/LAMTOR2_dom"/>
</dbReference>
<feature type="domain" description="Roadblock/LAMTOR2" evidence="1">
    <location>
        <begin position="151"/>
        <end position="230"/>
    </location>
</feature>
<reference evidence="2 3" key="1">
    <citation type="submission" date="2020-08" db="EMBL/GenBank/DDBJ databases">
        <title>Genomic Encyclopedia of Type Strains, Phase IV (KMG-IV): sequencing the most valuable type-strain genomes for metagenomic binning, comparative biology and taxonomic classification.</title>
        <authorList>
            <person name="Goeker M."/>
        </authorList>
    </citation>
    <scope>NUCLEOTIDE SEQUENCE [LARGE SCALE GENOMIC DNA]</scope>
    <source>
        <strain evidence="2 3">DSM 101791</strain>
    </source>
</reference>
<keyword evidence="3" id="KW-1185">Reference proteome</keyword>
<evidence type="ECO:0000313" key="3">
    <source>
        <dbReference type="Proteomes" id="UP000525389"/>
    </source>
</evidence>
<organism evidence="2 3">
    <name type="scientific">Deinococcus budaensis</name>
    <dbReference type="NCBI Taxonomy" id="1665626"/>
    <lineage>
        <taxon>Bacteria</taxon>
        <taxon>Thermotogati</taxon>
        <taxon>Deinococcota</taxon>
        <taxon>Deinococci</taxon>
        <taxon>Deinococcales</taxon>
        <taxon>Deinococcaceae</taxon>
        <taxon>Deinococcus</taxon>
    </lineage>
</organism>
<evidence type="ECO:0000259" key="1">
    <source>
        <dbReference type="SMART" id="SM00960"/>
    </source>
</evidence>
<dbReference type="EMBL" id="JACHFN010000016">
    <property type="protein sequence ID" value="MBB5235816.1"/>
    <property type="molecule type" value="Genomic_DNA"/>
</dbReference>
<dbReference type="SMART" id="SM00960">
    <property type="entry name" value="Robl_LC7"/>
    <property type="match status" value="1"/>
</dbReference>
<dbReference type="AlphaFoldDB" id="A0A7W8GIK4"/>
<protein>
    <recommendedName>
        <fullName evidence="1">Roadblock/LAMTOR2 domain-containing protein</fullName>
    </recommendedName>
</protein>
<dbReference type="SUPFAM" id="SSF103196">
    <property type="entry name" value="Roadblock/LC7 domain"/>
    <property type="match status" value="1"/>
</dbReference>
<proteinExistence type="predicted"/>
<name>A0A7W8GIK4_9DEIO</name>
<gene>
    <name evidence="2" type="ORF">HNQ09_003280</name>
</gene>
<accession>A0A7W8GIK4</accession>
<comment type="caution">
    <text evidence="2">The sequence shown here is derived from an EMBL/GenBank/DDBJ whole genome shotgun (WGS) entry which is preliminary data.</text>
</comment>
<dbReference type="Proteomes" id="UP000525389">
    <property type="component" value="Unassembled WGS sequence"/>
</dbReference>
<sequence length="250" mass="26164">MMTNAVYTPIVRALSGIVSERAAETMLRAALREQGLSPEAVTAAEMQRVLSGPLLVRLSGLLPEARARTELGRMAGQLQAQDPRAATLFAAAPAAAWDEAASGTLWTDPGWTEFGGAEAADLSADDFEFDDPEYATPLSERRYVLDSAAGQEALVRDLARMPGVQGVLVCRASGEVLHERALQGSASLGSVAAAAALLFRQRSLRLLAADLGGRTVCMRPLGAYCVAVVAGTGVNTGRLLAELGQVRAAT</sequence>